<protein>
    <submittedName>
        <fullName evidence="1">Uncharacterized protein</fullName>
    </submittedName>
</protein>
<dbReference type="AlphaFoldDB" id="A0A0E9Q3A4"/>
<accession>A0A0E9Q3A4</accession>
<organism evidence="1">
    <name type="scientific">Anguilla anguilla</name>
    <name type="common">European freshwater eel</name>
    <name type="synonym">Muraena anguilla</name>
    <dbReference type="NCBI Taxonomy" id="7936"/>
    <lineage>
        <taxon>Eukaryota</taxon>
        <taxon>Metazoa</taxon>
        <taxon>Chordata</taxon>
        <taxon>Craniata</taxon>
        <taxon>Vertebrata</taxon>
        <taxon>Euteleostomi</taxon>
        <taxon>Actinopterygii</taxon>
        <taxon>Neopterygii</taxon>
        <taxon>Teleostei</taxon>
        <taxon>Anguilliformes</taxon>
        <taxon>Anguillidae</taxon>
        <taxon>Anguilla</taxon>
    </lineage>
</organism>
<evidence type="ECO:0000313" key="1">
    <source>
        <dbReference type="EMBL" id="JAH10800.1"/>
    </source>
</evidence>
<name>A0A0E9Q3A4_ANGAN</name>
<sequence>MNGWMDTFFLLVVNYCYCKSQRVSYSVESMRETALF</sequence>
<reference evidence="1" key="2">
    <citation type="journal article" date="2015" name="Fish Shellfish Immunol.">
        <title>Early steps in the European eel (Anguilla anguilla)-Vibrio vulnificus interaction in the gills: Role of the RtxA13 toxin.</title>
        <authorList>
            <person name="Callol A."/>
            <person name="Pajuelo D."/>
            <person name="Ebbesson L."/>
            <person name="Teles M."/>
            <person name="MacKenzie S."/>
            <person name="Amaro C."/>
        </authorList>
    </citation>
    <scope>NUCLEOTIDE SEQUENCE</scope>
</reference>
<proteinExistence type="predicted"/>
<reference evidence="1" key="1">
    <citation type="submission" date="2014-11" db="EMBL/GenBank/DDBJ databases">
        <authorList>
            <person name="Amaro Gonzalez C."/>
        </authorList>
    </citation>
    <scope>NUCLEOTIDE SEQUENCE</scope>
</reference>
<dbReference type="EMBL" id="GBXM01097777">
    <property type="protein sequence ID" value="JAH10800.1"/>
    <property type="molecule type" value="Transcribed_RNA"/>
</dbReference>